<keyword evidence="1" id="KW-0812">Transmembrane</keyword>
<evidence type="ECO:0000313" key="2">
    <source>
        <dbReference type="EMBL" id="SDY13149.1"/>
    </source>
</evidence>
<gene>
    <name evidence="2" type="ORF">SAMN05444486_101350</name>
</gene>
<evidence type="ECO:0008006" key="4">
    <source>
        <dbReference type="Google" id="ProtNLM"/>
    </source>
</evidence>
<name>A0A1H3HET0_9RHOB</name>
<sequence length="171" mass="18830">MQQCTADGSAQMTDTIEAEMKVSPFRRWFSSGLVALTAALLLNMAMTTPPASVLGQGLVWGMATLLLIAALKLWRDTGVSVRLVGTRLEDSHGALIVQIEDVETLTRTHFSFRPSNGFMLSLKREYDPRWCMGLYWRAGKRAAFGGAVSGAEAKKLAEAIERHLSQRRETA</sequence>
<evidence type="ECO:0000313" key="3">
    <source>
        <dbReference type="Proteomes" id="UP000199026"/>
    </source>
</evidence>
<keyword evidence="3" id="KW-1185">Reference proteome</keyword>
<reference evidence="2 3" key="1">
    <citation type="submission" date="2016-10" db="EMBL/GenBank/DDBJ databases">
        <authorList>
            <person name="de Groot N.N."/>
        </authorList>
    </citation>
    <scope>NUCLEOTIDE SEQUENCE [LARGE SCALE GENOMIC DNA]</scope>
    <source>
        <strain evidence="2 3">DSM 24677</strain>
    </source>
</reference>
<keyword evidence="1" id="KW-1133">Transmembrane helix</keyword>
<dbReference type="AlphaFoldDB" id="A0A1H3HET0"/>
<dbReference type="EMBL" id="FNPR01000001">
    <property type="protein sequence ID" value="SDY13149.1"/>
    <property type="molecule type" value="Genomic_DNA"/>
</dbReference>
<feature type="transmembrane region" description="Helical" evidence="1">
    <location>
        <begin position="28"/>
        <end position="47"/>
    </location>
</feature>
<dbReference type="Proteomes" id="UP000199026">
    <property type="component" value="Unassembled WGS sequence"/>
</dbReference>
<dbReference type="STRING" id="576131.SAMN05444486_101350"/>
<feature type="transmembrane region" description="Helical" evidence="1">
    <location>
        <begin position="53"/>
        <end position="74"/>
    </location>
</feature>
<keyword evidence="1" id="KW-0472">Membrane</keyword>
<organism evidence="2 3">
    <name type="scientific">Lentibacter algarum</name>
    <dbReference type="NCBI Taxonomy" id="576131"/>
    <lineage>
        <taxon>Bacteria</taxon>
        <taxon>Pseudomonadati</taxon>
        <taxon>Pseudomonadota</taxon>
        <taxon>Alphaproteobacteria</taxon>
        <taxon>Rhodobacterales</taxon>
        <taxon>Roseobacteraceae</taxon>
        <taxon>Lentibacter</taxon>
    </lineage>
</organism>
<evidence type="ECO:0000256" key="1">
    <source>
        <dbReference type="SAM" id="Phobius"/>
    </source>
</evidence>
<accession>A0A1H3HET0</accession>
<protein>
    <recommendedName>
        <fullName evidence="4">PH domain-containing protein</fullName>
    </recommendedName>
</protein>
<proteinExistence type="predicted"/>